<keyword evidence="2" id="KW-0456">Lyase</keyword>
<name>A0AAE9L4Y3_9BURK</name>
<dbReference type="InterPro" id="IPR016040">
    <property type="entry name" value="NAD(P)-bd_dom"/>
</dbReference>
<gene>
    <name evidence="2" type="primary">rfbG</name>
    <name evidence="2" type="ORF">M5D45_19500</name>
</gene>
<dbReference type="AlphaFoldDB" id="A0AAE9L4Y3"/>
<dbReference type="SUPFAM" id="SSF51735">
    <property type="entry name" value="NAD(P)-binding Rossmann-fold domains"/>
    <property type="match status" value="1"/>
</dbReference>
<feature type="domain" description="NAD(P)-binding" evidence="1">
    <location>
        <begin position="20"/>
        <end position="331"/>
    </location>
</feature>
<dbReference type="EC" id="4.2.1.45" evidence="2"/>
<dbReference type="Pfam" id="PF16363">
    <property type="entry name" value="GDP_Man_Dehyd"/>
    <property type="match status" value="1"/>
</dbReference>
<dbReference type="EMBL" id="CP097331">
    <property type="protein sequence ID" value="URF07393.1"/>
    <property type="molecule type" value="Genomic_DNA"/>
</dbReference>
<protein>
    <submittedName>
        <fullName evidence="2">CDP-glucose 4,6-dehydratase</fullName>
        <ecNumber evidence="2">4.2.1.45</ecNumber>
    </submittedName>
</protein>
<evidence type="ECO:0000313" key="3">
    <source>
        <dbReference type="Proteomes" id="UP001056132"/>
    </source>
</evidence>
<dbReference type="InterPro" id="IPR013445">
    <property type="entry name" value="CDP_4_6_deHydtase"/>
</dbReference>
<accession>A0AAE9L4Y3</accession>
<dbReference type="KEGG" id="ccam:M5D45_19500"/>
<proteinExistence type="predicted"/>
<dbReference type="Gene3D" id="3.90.25.10">
    <property type="entry name" value="UDP-galactose 4-epimerase, domain 1"/>
    <property type="match status" value="1"/>
</dbReference>
<sequence>MVSIASPSAALSAFAGRRVFVTGHTGFKGAWLALLLARLDARVSGYALAPNTTPSLFDASRVAPALAQHTVGDVRDAAALTRALHAAKPEIVLHLAAQPLVRASYRDPAETWSTNVMGTVNLLDAVRTCPSVRAVIVVTTDKCYDNKEWLWGYRETDPLGGHDPYSASKAGTELVAASYRKSFLAERGVLLATARAGNVIGGGDWSEDRLIPDAARAAARGAVLEIRSPQATRPWQHVLEALHGYLLLGARLLAGDAALATAFNFGPEARDNLPVARVLGGLQPHWPELQWAHCPPPGAAPHEARNLYLDSSQAHTLLGWQSRWTLDEALAATARWYRTVQHEPGQARAITEQQIEQFCA</sequence>
<dbReference type="GO" id="GO:0047733">
    <property type="term" value="F:CDP-glucose 4,6-dehydratase activity"/>
    <property type="evidence" value="ECO:0007669"/>
    <property type="project" value="UniProtKB-EC"/>
</dbReference>
<dbReference type="Gene3D" id="3.40.50.720">
    <property type="entry name" value="NAD(P)-binding Rossmann-like Domain"/>
    <property type="match status" value="1"/>
</dbReference>
<dbReference type="NCBIfam" id="TIGR02622">
    <property type="entry name" value="CDP_4_6_dhtase"/>
    <property type="match status" value="1"/>
</dbReference>
<evidence type="ECO:0000313" key="2">
    <source>
        <dbReference type="EMBL" id="URF07393.1"/>
    </source>
</evidence>
<organism evidence="2 3">
    <name type="scientific">Cupriavidus campinensis</name>
    <dbReference type="NCBI Taxonomy" id="151783"/>
    <lineage>
        <taxon>Bacteria</taxon>
        <taxon>Pseudomonadati</taxon>
        <taxon>Pseudomonadota</taxon>
        <taxon>Betaproteobacteria</taxon>
        <taxon>Burkholderiales</taxon>
        <taxon>Burkholderiaceae</taxon>
        <taxon>Cupriavidus</taxon>
    </lineage>
</organism>
<reference evidence="2" key="2">
    <citation type="submission" date="2022-05" db="EMBL/GenBank/DDBJ databases">
        <authorList>
            <person name="Kunte H.-J."/>
        </authorList>
    </citation>
    <scope>NUCLEOTIDE SEQUENCE</scope>
    <source>
        <strain evidence="2">G5</strain>
    </source>
</reference>
<reference evidence="2" key="1">
    <citation type="journal article" date="2022" name="Microbiol. Resour. Announc.">
        <title>Genome Sequence of Cupriavidus campinensis Strain G5, a Member of a Bacterial Consortium Capable of Polyethylene Degradation.</title>
        <authorList>
            <person name="Schneider B."/>
            <person name="Pfeiffer F."/>
            <person name="Dyall-Smith M."/>
            <person name="Kunte H.J."/>
        </authorList>
    </citation>
    <scope>NUCLEOTIDE SEQUENCE</scope>
    <source>
        <strain evidence="2">G5</strain>
    </source>
</reference>
<evidence type="ECO:0000259" key="1">
    <source>
        <dbReference type="Pfam" id="PF16363"/>
    </source>
</evidence>
<dbReference type="PANTHER" id="PTHR43000">
    <property type="entry name" value="DTDP-D-GLUCOSE 4,6-DEHYDRATASE-RELATED"/>
    <property type="match status" value="1"/>
</dbReference>
<dbReference type="Proteomes" id="UP001056132">
    <property type="component" value="Chromosome 2"/>
</dbReference>
<dbReference type="InterPro" id="IPR036291">
    <property type="entry name" value="NAD(P)-bd_dom_sf"/>
</dbReference>
<dbReference type="RefSeq" id="WP_250025771.1">
    <property type="nucleotide sequence ID" value="NZ_CP097331.1"/>
</dbReference>